<comment type="caution">
    <text evidence="2">The sequence shown here is derived from an EMBL/GenBank/DDBJ whole genome shotgun (WGS) entry which is preliminary data.</text>
</comment>
<keyword evidence="3" id="KW-1185">Reference proteome</keyword>
<proteinExistence type="predicted"/>
<dbReference type="OrthoDB" id="9886467at2"/>
<sequence>MPHTTAAAAPDPPPRRGRPVLRGLALVVAGMLLAAALGGVVLLADLRFDGGRLVRAAMGSADLADACRGPLVRRLAERGFQPDDVEFGPEPTLGSPWAGDRSFGDSFTFRDGAAGSRVDGVVACVVSGTAVTVDFRVSQNPHRAA</sequence>
<name>A0A4Q2UAZ8_9HYPH</name>
<evidence type="ECO:0000313" key="2">
    <source>
        <dbReference type="EMBL" id="RYC32216.1"/>
    </source>
</evidence>
<dbReference type="AlphaFoldDB" id="A0A4Q2UAZ8"/>
<feature type="transmembrane region" description="Helical" evidence="1">
    <location>
        <begin position="20"/>
        <end position="44"/>
    </location>
</feature>
<accession>A0A4Q2UAZ8</accession>
<organism evidence="2 3">
    <name type="scientific">Lichenibacterium minor</name>
    <dbReference type="NCBI Taxonomy" id="2316528"/>
    <lineage>
        <taxon>Bacteria</taxon>
        <taxon>Pseudomonadati</taxon>
        <taxon>Pseudomonadota</taxon>
        <taxon>Alphaproteobacteria</taxon>
        <taxon>Hyphomicrobiales</taxon>
        <taxon>Lichenihabitantaceae</taxon>
        <taxon>Lichenibacterium</taxon>
    </lineage>
</organism>
<dbReference type="RefSeq" id="WP_129225729.1">
    <property type="nucleotide sequence ID" value="NZ_QYBB01000008.1"/>
</dbReference>
<reference evidence="2 3" key="1">
    <citation type="submission" date="2018-12" db="EMBL/GenBank/DDBJ databases">
        <authorList>
            <person name="Grouzdev D.S."/>
            <person name="Krutkina M.S."/>
        </authorList>
    </citation>
    <scope>NUCLEOTIDE SEQUENCE [LARGE SCALE GENOMIC DNA]</scope>
    <source>
        <strain evidence="2 3">RmlP026</strain>
    </source>
</reference>
<evidence type="ECO:0000256" key="1">
    <source>
        <dbReference type="SAM" id="Phobius"/>
    </source>
</evidence>
<keyword evidence="1" id="KW-0472">Membrane</keyword>
<keyword evidence="1" id="KW-1133">Transmembrane helix</keyword>
<dbReference type="Proteomes" id="UP000290759">
    <property type="component" value="Unassembled WGS sequence"/>
</dbReference>
<evidence type="ECO:0008006" key="4">
    <source>
        <dbReference type="Google" id="ProtNLM"/>
    </source>
</evidence>
<protein>
    <recommendedName>
        <fullName evidence="4">DUF4333 domain-containing protein</fullName>
    </recommendedName>
</protein>
<gene>
    <name evidence="2" type="ORF">D3273_09275</name>
</gene>
<keyword evidence="1" id="KW-0812">Transmembrane</keyword>
<reference evidence="2 3" key="2">
    <citation type="submission" date="2019-02" db="EMBL/GenBank/DDBJ databases">
        <title>'Lichenibacterium ramalinii' gen. nov. sp. nov., 'Lichenibacterium minor' gen. nov. sp. nov.</title>
        <authorList>
            <person name="Pankratov T."/>
        </authorList>
    </citation>
    <scope>NUCLEOTIDE SEQUENCE [LARGE SCALE GENOMIC DNA]</scope>
    <source>
        <strain evidence="2 3">RmlP026</strain>
    </source>
</reference>
<evidence type="ECO:0000313" key="3">
    <source>
        <dbReference type="Proteomes" id="UP000290759"/>
    </source>
</evidence>
<dbReference type="EMBL" id="QYBB01000008">
    <property type="protein sequence ID" value="RYC32216.1"/>
    <property type="molecule type" value="Genomic_DNA"/>
</dbReference>